<protein>
    <submittedName>
        <fullName evidence="5">Methyl-accepting chemotaxis protein</fullName>
    </submittedName>
</protein>
<dbReference type="PROSITE" id="PS50111">
    <property type="entry name" value="CHEMOTAXIS_TRANSDUC_2"/>
    <property type="match status" value="1"/>
</dbReference>
<accession>A0A964RR47</accession>
<dbReference type="AlphaFoldDB" id="A0A964RR47"/>
<dbReference type="EMBL" id="WSRQ01000048">
    <property type="protein sequence ID" value="MVX66170.1"/>
    <property type="molecule type" value="Genomic_DNA"/>
</dbReference>
<evidence type="ECO:0000256" key="1">
    <source>
        <dbReference type="ARBA" id="ARBA00023224"/>
    </source>
</evidence>
<proteinExistence type="predicted"/>
<evidence type="ECO:0000313" key="5">
    <source>
        <dbReference type="EMBL" id="MVX66170.1"/>
    </source>
</evidence>
<evidence type="ECO:0000256" key="3">
    <source>
        <dbReference type="SAM" id="MobiDB-lite"/>
    </source>
</evidence>
<keyword evidence="1 2" id="KW-0807">Transducer</keyword>
<evidence type="ECO:0000259" key="4">
    <source>
        <dbReference type="PROSITE" id="PS50111"/>
    </source>
</evidence>
<dbReference type="Pfam" id="PF00015">
    <property type="entry name" value="MCPsignal"/>
    <property type="match status" value="1"/>
</dbReference>
<dbReference type="GO" id="GO:0007165">
    <property type="term" value="P:signal transduction"/>
    <property type="evidence" value="ECO:0007669"/>
    <property type="project" value="UniProtKB-KW"/>
</dbReference>
<feature type="region of interest" description="Disordered" evidence="3">
    <location>
        <begin position="317"/>
        <end position="337"/>
    </location>
</feature>
<sequence length="358" mass="39527">MFLFIENRTIRWKVASKKFDMDIFKEGSDVSESAIVVRAMNEGKVLTEKVPREKYGQRLLTVAIPLVDDSNKAVGAFSIVLPRLHPVAESFKDFAPIVVELFPEGAFIYISDLNKIMSIQGSKKFTLPNMYAGYELKETDIAYQTIHSGKPQTKEVGAERYGVPVYIANYPVYDEDTGKSIVGTLGVVVPKTVAGRLKGISENLSDSLTAISETVEHLASTATKIHENEQILYNNIHSVSETLNKINEVTEFISSVANQSNMLGLNAAIEASRAGTRGKGFAVVANEIRKLATQSKETVPQIKELTKDIKNKVQEVDEKSKQSLYASEEQSASTEEISASLEELTSMTHELNNISKEL</sequence>
<dbReference type="SMART" id="SM00283">
    <property type="entry name" value="MA"/>
    <property type="match status" value="1"/>
</dbReference>
<comment type="caution">
    <text evidence="5">The sequence shown here is derived from an EMBL/GenBank/DDBJ whole genome shotgun (WGS) entry which is preliminary data.</text>
</comment>
<feature type="compositionally biased region" description="Polar residues" evidence="3">
    <location>
        <begin position="322"/>
        <end position="337"/>
    </location>
</feature>
<dbReference type="PANTHER" id="PTHR32089:SF112">
    <property type="entry name" value="LYSOZYME-LIKE PROTEIN-RELATED"/>
    <property type="match status" value="1"/>
</dbReference>
<organism evidence="5 6">
    <name type="scientific">Clostridium chromiireducens</name>
    <dbReference type="NCBI Taxonomy" id="225345"/>
    <lineage>
        <taxon>Bacteria</taxon>
        <taxon>Bacillati</taxon>
        <taxon>Bacillota</taxon>
        <taxon>Clostridia</taxon>
        <taxon>Eubacteriales</taxon>
        <taxon>Clostridiaceae</taxon>
        <taxon>Clostridium</taxon>
    </lineage>
</organism>
<name>A0A964RR47_9CLOT</name>
<evidence type="ECO:0000256" key="2">
    <source>
        <dbReference type="PROSITE-ProRule" id="PRU00284"/>
    </source>
</evidence>
<dbReference type="Proteomes" id="UP000656077">
    <property type="component" value="Unassembled WGS sequence"/>
</dbReference>
<dbReference type="InterPro" id="IPR004089">
    <property type="entry name" value="MCPsignal_dom"/>
</dbReference>
<evidence type="ECO:0000313" key="6">
    <source>
        <dbReference type="Proteomes" id="UP000656077"/>
    </source>
</evidence>
<dbReference type="Gene3D" id="1.10.287.950">
    <property type="entry name" value="Methyl-accepting chemotaxis protein"/>
    <property type="match status" value="1"/>
</dbReference>
<reference evidence="5" key="1">
    <citation type="submission" date="2019-12" db="EMBL/GenBank/DDBJ databases">
        <title>Microbes associate with the intestines of laboratory mice.</title>
        <authorList>
            <person name="Navarre W."/>
            <person name="Wong E."/>
        </authorList>
    </citation>
    <scope>NUCLEOTIDE SEQUENCE</scope>
    <source>
        <strain evidence="5">NM79_F5</strain>
    </source>
</reference>
<gene>
    <name evidence="5" type="ORF">GKZ28_21050</name>
</gene>
<dbReference type="PANTHER" id="PTHR32089">
    <property type="entry name" value="METHYL-ACCEPTING CHEMOTAXIS PROTEIN MCPB"/>
    <property type="match status" value="1"/>
</dbReference>
<feature type="domain" description="Methyl-accepting transducer" evidence="4">
    <location>
        <begin position="202"/>
        <end position="358"/>
    </location>
</feature>
<dbReference type="GO" id="GO:0016020">
    <property type="term" value="C:membrane"/>
    <property type="evidence" value="ECO:0007669"/>
    <property type="project" value="InterPro"/>
</dbReference>
<dbReference type="SUPFAM" id="SSF58104">
    <property type="entry name" value="Methyl-accepting chemotaxis protein (MCP) signaling domain"/>
    <property type="match status" value="1"/>
</dbReference>